<dbReference type="Proteomes" id="UP000184164">
    <property type="component" value="Unassembled WGS sequence"/>
</dbReference>
<dbReference type="Pfam" id="PF19514">
    <property type="entry name" value="MobC_2"/>
    <property type="match status" value="1"/>
</dbReference>
<dbReference type="OrthoDB" id="681025at2"/>
<reference evidence="1 2" key="1">
    <citation type="submission" date="2016-11" db="EMBL/GenBank/DDBJ databases">
        <authorList>
            <person name="Jaros S."/>
            <person name="Januszkiewicz K."/>
            <person name="Wedrychowicz H."/>
        </authorList>
    </citation>
    <scope>NUCLEOTIDE SEQUENCE [LARGE SCALE GENOMIC DNA]</scope>
    <source>
        <strain evidence="1 2">DSM 26910</strain>
    </source>
</reference>
<organism evidence="1 2">
    <name type="scientific">Mariniphaga anaerophila</name>
    <dbReference type="NCBI Taxonomy" id="1484053"/>
    <lineage>
        <taxon>Bacteria</taxon>
        <taxon>Pseudomonadati</taxon>
        <taxon>Bacteroidota</taxon>
        <taxon>Bacteroidia</taxon>
        <taxon>Marinilabiliales</taxon>
        <taxon>Prolixibacteraceae</taxon>
        <taxon>Mariniphaga</taxon>
    </lineage>
</organism>
<dbReference type="AlphaFoldDB" id="A0A1M4SUR6"/>
<dbReference type="InterPro" id="IPR045788">
    <property type="entry name" value="MobC_2"/>
</dbReference>
<dbReference type="EMBL" id="FQUM01000001">
    <property type="protein sequence ID" value="SHE35939.1"/>
    <property type="molecule type" value="Genomic_DNA"/>
</dbReference>
<evidence type="ECO:0000313" key="1">
    <source>
        <dbReference type="EMBL" id="SHE35939.1"/>
    </source>
</evidence>
<accession>A0A1M4SUR6</accession>
<name>A0A1M4SUR6_9BACT</name>
<gene>
    <name evidence="1" type="ORF">SAMN05444274_101155</name>
</gene>
<sequence>MRPALSENEKRSQKLIIRVNPDEKLRIKSLTRSGGYPCMSDFIRNRIFRRLDKKTITLDNETSRQLKEMDYELNKIGVNLNQLSKRMNSFVGCNIGDNDRQLLRLAFEMMTRCLAFLQKHLR</sequence>
<proteinExistence type="predicted"/>
<protein>
    <submittedName>
        <fullName evidence="1">Mobilisation protein (MobC)</fullName>
    </submittedName>
</protein>
<evidence type="ECO:0000313" key="2">
    <source>
        <dbReference type="Proteomes" id="UP000184164"/>
    </source>
</evidence>
<keyword evidence="2" id="KW-1185">Reference proteome</keyword>
<dbReference type="RefSeq" id="WP_083570495.1">
    <property type="nucleotide sequence ID" value="NZ_FQUM01000001.1"/>
</dbReference>
<dbReference type="STRING" id="1484053.SAMN05444274_101155"/>